<name>A0A1M5K5A2_9ALTE</name>
<dbReference type="SUPFAM" id="SSF55073">
    <property type="entry name" value="Nucleotide cyclase"/>
    <property type="match status" value="1"/>
</dbReference>
<feature type="domain" description="PAS" evidence="6">
    <location>
        <begin position="406"/>
        <end position="462"/>
    </location>
</feature>
<dbReference type="NCBIfam" id="TIGR00254">
    <property type="entry name" value="GGDEF"/>
    <property type="match status" value="1"/>
</dbReference>
<comment type="subcellular location">
    <subcellularLocation>
        <location evidence="2">Membrane</location>
    </subcellularLocation>
</comment>
<dbReference type="SMART" id="SM00091">
    <property type="entry name" value="PAS"/>
    <property type="match status" value="2"/>
</dbReference>
<dbReference type="Pfam" id="PF00563">
    <property type="entry name" value="EAL"/>
    <property type="match status" value="1"/>
</dbReference>
<dbReference type="PANTHER" id="PTHR44757:SF2">
    <property type="entry name" value="BIOFILM ARCHITECTURE MAINTENANCE PROTEIN MBAA"/>
    <property type="match status" value="1"/>
</dbReference>
<dbReference type="InterPro" id="IPR001610">
    <property type="entry name" value="PAC"/>
</dbReference>
<accession>A0A1M5K5A2</accession>
<dbReference type="InterPro" id="IPR052155">
    <property type="entry name" value="Biofilm_reg_signaling"/>
</dbReference>
<evidence type="ECO:0000256" key="2">
    <source>
        <dbReference type="ARBA" id="ARBA00004370"/>
    </source>
</evidence>
<dbReference type="PROSITE" id="PS50113">
    <property type="entry name" value="PAC"/>
    <property type="match status" value="1"/>
</dbReference>
<dbReference type="Gene3D" id="3.30.450.350">
    <property type="entry name" value="CHASE domain"/>
    <property type="match status" value="1"/>
</dbReference>
<dbReference type="SMART" id="SM01079">
    <property type="entry name" value="CHASE"/>
    <property type="match status" value="1"/>
</dbReference>
<dbReference type="SMART" id="SM00267">
    <property type="entry name" value="GGDEF"/>
    <property type="match status" value="1"/>
</dbReference>
<dbReference type="PANTHER" id="PTHR44757">
    <property type="entry name" value="DIGUANYLATE CYCLASE DGCP"/>
    <property type="match status" value="1"/>
</dbReference>
<dbReference type="GO" id="GO:0007165">
    <property type="term" value="P:signal transduction"/>
    <property type="evidence" value="ECO:0007669"/>
    <property type="project" value="UniProtKB-ARBA"/>
</dbReference>
<dbReference type="Gene3D" id="3.30.70.270">
    <property type="match status" value="1"/>
</dbReference>
<keyword evidence="5" id="KW-0472">Membrane</keyword>
<dbReference type="InterPro" id="IPR001633">
    <property type="entry name" value="EAL_dom"/>
</dbReference>
<feature type="domain" description="PAS" evidence="6">
    <location>
        <begin position="288"/>
        <end position="357"/>
    </location>
</feature>
<dbReference type="InterPro" id="IPR035919">
    <property type="entry name" value="EAL_sf"/>
</dbReference>
<keyword evidence="3" id="KW-0812">Transmembrane</keyword>
<feature type="domain" description="PAC" evidence="7">
    <location>
        <begin position="479"/>
        <end position="531"/>
    </location>
</feature>
<dbReference type="CDD" id="cd01948">
    <property type="entry name" value="EAL"/>
    <property type="match status" value="1"/>
</dbReference>
<evidence type="ECO:0000259" key="8">
    <source>
        <dbReference type="PROSITE" id="PS50839"/>
    </source>
</evidence>
<comment type="cofactor">
    <cofactor evidence="1">
        <name>Mg(2+)</name>
        <dbReference type="ChEBI" id="CHEBI:18420"/>
    </cofactor>
</comment>
<dbReference type="STRING" id="634436.SAMN05216361_2370"/>
<feature type="domain" description="CHASE" evidence="8">
    <location>
        <begin position="104"/>
        <end position="190"/>
    </location>
</feature>
<evidence type="ECO:0000313" key="12">
    <source>
        <dbReference type="Proteomes" id="UP000184520"/>
    </source>
</evidence>
<dbReference type="PROSITE" id="PS50839">
    <property type="entry name" value="CHASE"/>
    <property type="match status" value="1"/>
</dbReference>
<dbReference type="InterPro" id="IPR000700">
    <property type="entry name" value="PAS-assoc_C"/>
</dbReference>
<dbReference type="GO" id="GO:0016020">
    <property type="term" value="C:membrane"/>
    <property type="evidence" value="ECO:0007669"/>
    <property type="project" value="UniProtKB-SubCell"/>
</dbReference>
<dbReference type="AlphaFoldDB" id="A0A1M5K5A2"/>
<dbReference type="EMBL" id="FQWD01000003">
    <property type="protein sequence ID" value="SHG47881.1"/>
    <property type="molecule type" value="Genomic_DNA"/>
</dbReference>
<dbReference type="CDD" id="cd01949">
    <property type="entry name" value="GGDEF"/>
    <property type="match status" value="1"/>
</dbReference>
<dbReference type="SUPFAM" id="SSF141868">
    <property type="entry name" value="EAL domain-like"/>
    <property type="match status" value="1"/>
</dbReference>
<dbReference type="RefSeq" id="WP_073322587.1">
    <property type="nucleotide sequence ID" value="NZ_FQWD01000003.1"/>
</dbReference>
<evidence type="ECO:0000256" key="1">
    <source>
        <dbReference type="ARBA" id="ARBA00001946"/>
    </source>
</evidence>
<dbReference type="Pfam" id="PF00990">
    <property type="entry name" value="GGDEF"/>
    <property type="match status" value="1"/>
</dbReference>
<evidence type="ECO:0000259" key="7">
    <source>
        <dbReference type="PROSITE" id="PS50113"/>
    </source>
</evidence>
<dbReference type="Pfam" id="PF03924">
    <property type="entry name" value="CHASE"/>
    <property type="match status" value="1"/>
</dbReference>
<evidence type="ECO:0000259" key="10">
    <source>
        <dbReference type="PROSITE" id="PS50887"/>
    </source>
</evidence>
<dbReference type="OrthoDB" id="6597954at2"/>
<evidence type="ECO:0000259" key="6">
    <source>
        <dbReference type="PROSITE" id="PS50112"/>
    </source>
</evidence>
<evidence type="ECO:0000259" key="9">
    <source>
        <dbReference type="PROSITE" id="PS50883"/>
    </source>
</evidence>
<proteinExistence type="predicted"/>
<evidence type="ECO:0000256" key="3">
    <source>
        <dbReference type="ARBA" id="ARBA00022692"/>
    </source>
</evidence>
<dbReference type="InterPro" id="IPR006189">
    <property type="entry name" value="CHASE_dom"/>
</dbReference>
<dbReference type="Gene3D" id="3.20.20.450">
    <property type="entry name" value="EAL domain"/>
    <property type="match status" value="1"/>
</dbReference>
<feature type="domain" description="EAL" evidence="9">
    <location>
        <begin position="706"/>
        <end position="958"/>
    </location>
</feature>
<dbReference type="InterPro" id="IPR035965">
    <property type="entry name" value="PAS-like_dom_sf"/>
</dbReference>
<dbReference type="PROSITE" id="PS50883">
    <property type="entry name" value="EAL"/>
    <property type="match status" value="1"/>
</dbReference>
<evidence type="ECO:0000256" key="5">
    <source>
        <dbReference type="ARBA" id="ARBA00023136"/>
    </source>
</evidence>
<evidence type="ECO:0000313" key="11">
    <source>
        <dbReference type="EMBL" id="SHG47881.1"/>
    </source>
</evidence>
<dbReference type="InterPro" id="IPR042240">
    <property type="entry name" value="CHASE_sf"/>
</dbReference>
<protein>
    <submittedName>
        <fullName evidence="11">PAS domain S-box-containing protein/diguanylate cyclase (GGDEF) domain-containing protein</fullName>
    </submittedName>
</protein>
<gene>
    <name evidence="11" type="ORF">SAMN05216361_2370</name>
</gene>
<dbReference type="Gene3D" id="3.30.450.20">
    <property type="entry name" value="PAS domain"/>
    <property type="match status" value="2"/>
</dbReference>
<dbReference type="FunFam" id="3.30.70.270:FF:000001">
    <property type="entry name" value="Diguanylate cyclase domain protein"/>
    <property type="match status" value="1"/>
</dbReference>
<evidence type="ECO:0000256" key="4">
    <source>
        <dbReference type="ARBA" id="ARBA00022989"/>
    </source>
</evidence>
<dbReference type="Proteomes" id="UP000184520">
    <property type="component" value="Unassembled WGS sequence"/>
</dbReference>
<feature type="domain" description="GGDEF" evidence="10">
    <location>
        <begin position="563"/>
        <end position="697"/>
    </location>
</feature>
<dbReference type="InterPro" id="IPR029787">
    <property type="entry name" value="Nucleotide_cyclase"/>
</dbReference>
<keyword evidence="4" id="KW-1133">Transmembrane helix</keyword>
<dbReference type="NCBIfam" id="TIGR00229">
    <property type="entry name" value="sensory_box"/>
    <property type="match status" value="2"/>
</dbReference>
<dbReference type="PROSITE" id="PS50112">
    <property type="entry name" value="PAS"/>
    <property type="match status" value="2"/>
</dbReference>
<dbReference type="CDD" id="cd00130">
    <property type="entry name" value="PAS"/>
    <property type="match status" value="2"/>
</dbReference>
<organism evidence="11 12">
    <name type="scientific">Marisediminitalea aggregata</name>
    <dbReference type="NCBI Taxonomy" id="634436"/>
    <lineage>
        <taxon>Bacteria</taxon>
        <taxon>Pseudomonadati</taxon>
        <taxon>Pseudomonadota</taxon>
        <taxon>Gammaproteobacteria</taxon>
        <taxon>Alteromonadales</taxon>
        <taxon>Alteromonadaceae</taxon>
        <taxon>Marisediminitalea</taxon>
    </lineage>
</organism>
<dbReference type="InterPro" id="IPR043128">
    <property type="entry name" value="Rev_trsase/Diguanyl_cyclase"/>
</dbReference>
<dbReference type="Pfam" id="PF13426">
    <property type="entry name" value="PAS_9"/>
    <property type="match status" value="2"/>
</dbReference>
<keyword evidence="12" id="KW-1185">Reference proteome</keyword>
<dbReference type="SMART" id="SM00086">
    <property type="entry name" value="PAC"/>
    <property type="match status" value="1"/>
</dbReference>
<dbReference type="SMART" id="SM00052">
    <property type="entry name" value="EAL"/>
    <property type="match status" value="1"/>
</dbReference>
<dbReference type="InterPro" id="IPR000014">
    <property type="entry name" value="PAS"/>
</dbReference>
<dbReference type="GO" id="GO:0003824">
    <property type="term" value="F:catalytic activity"/>
    <property type="evidence" value="ECO:0007669"/>
    <property type="project" value="UniProtKB-ARBA"/>
</dbReference>
<reference evidence="12" key="1">
    <citation type="submission" date="2016-11" db="EMBL/GenBank/DDBJ databases">
        <authorList>
            <person name="Varghese N."/>
            <person name="Submissions S."/>
        </authorList>
    </citation>
    <scope>NUCLEOTIDE SEQUENCE [LARGE SCALE GENOMIC DNA]</scope>
    <source>
        <strain evidence="12">CGMCC 1.8995</strain>
    </source>
</reference>
<dbReference type="InterPro" id="IPR000160">
    <property type="entry name" value="GGDEF_dom"/>
</dbReference>
<dbReference type="PROSITE" id="PS50887">
    <property type="entry name" value="GGDEF"/>
    <property type="match status" value="1"/>
</dbReference>
<sequence length="960" mass="107840">MTVKTFPLRIFGVIVLLAVALTLVADFLASKWEREQQINDVTQRLASLRANLEFELYTNIELMRGVSAYVSLNPELEQDEFSQFVGGLLAQRNSIINIGGAKDFVVQMIYPIEGNEKARGIDYRDIPAQRDSVFKAISVRKTILDGPVNLVQGGVGLIARLPVFVGDETWGVISVVLDYDSVIVRAGLTEEHGLNLVLKKTTDQGSVIRIFEKNVSTELERPVTLPVKLPYGQWQLEAEPATGWTETHFHPVSWFIALLCTAIAIYVAQLRENNRALLRKSFQALRRSEEKFRQFFSSHAVVMLILDEQGNIVDANEAAGKFYGYDVSQLVSMRMQQIDQSNDDTVKDNIQQAFMRASSRFVRKHQLADGSIKNVEAFSTPVDIAERPFLFTLIIDITETLEYQARWELSQHVFNHSLEGIIVTDAEQHIVSVNPAFSVITGYSEAEIIGQKPSVLASGIHPPSFFKKMFQALDADGFWRGEIWNKRKSGTVFPELLSISVVRGEQNDVNYYVAVFSDITQIKQSEEKLERLAHYDSLTGLPNRVQFKLHLHHAVCRAERHEASCALLFLDLDRFKVVNDSLGHIAGDELLSKVTERLASRLRKSDILARMGGDEFVLLIEEYHHQSELVTLASNLTQELNKPFYLSGDHEVNVGVSIGIARFPQDANNADDLLVRADAAMYRSKKTGGANFAFYTQDILVEANNRLTIAAELKRAVAGGELELYLQPQFDIVNQCVVGAEALLRWNHPVKGFLTPADFIHIAEQTRSIRFVTQWLVKEVFSIVERWQAHGHDLFLSFNVSALDLSDFELVDAMHNTARHHNVDAKRIELEIVESAIIENFQSASNILNTLRETGFSVAIDDFGTGYSSLAYLDKLPVDKLKIDREFTGKLGADDQGGVVKSVIDLAANFGLRVIAEGVETPEQEMHLQRLGCARAQGYYYSKPIPVSQFDKTFLQLSRV</sequence>
<dbReference type="SUPFAM" id="SSF55785">
    <property type="entry name" value="PYP-like sensor domain (PAS domain)"/>
    <property type="match status" value="2"/>
</dbReference>